<name>A0A840VTG8_9PROT</name>
<dbReference type="InterPro" id="IPR002656">
    <property type="entry name" value="Acyl_transf_3_dom"/>
</dbReference>
<proteinExistence type="predicted"/>
<gene>
    <name evidence="3" type="ORF">HNP71_001772</name>
</gene>
<dbReference type="InterPro" id="IPR050879">
    <property type="entry name" value="Acyltransferase_3"/>
</dbReference>
<evidence type="ECO:0000259" key="2">
    <source>
        <dbReference type="Pfam" id="PF01757"/>
    </source>
</evidence>
<dbReference type="Pfam" id="PF01757">
    <property type="entry name" value="Acyl_transf_3"/>
    <property type="match status" value="1"/>
</dbReference>
<feature type="domain" description="Acyltransferase 3" evidence="2">
    <location>
        <begin position="9"/>
        <end position="314"/>
    </location>
</feature>
<evidence type="ECO:0000256" key="1">
    <source>
        <dbReference type="SAM" id="Phobius"/>
    </source>
</evidence>
<feature type="transmembrane region" description="Helical" evidence="1">
    <location>
        <begin position="159"/>
        <end position="177"/>
    </location>
</feature>
<feature type="transmembrane region" description="Helical" evidence="1">
    <location>
        <begin position="117"/>
        <end position="138"/>
    </location>
</feature>
<dbReference type="AlphaFoldDB" id="A0A840VTG8"/>
<feature type="transmembrane region" description="Helical" evidence="1">
    <location>
        <begin position="216"/>
        <end position="234"/>
    </location>
</feature>
<dbReference type="PANTHER" id="PTHR23028:SF134">
    <property type="entry name" value="PUTATIVE (AFU_ORTHOLOGUE AFUA_4G08520)-RELATED"/>
    <property type="match status" value="1"/>
</dbReference>
<feature type="transmembrane region" description="Helical" evidence="1">
    <location>
        <begin position="189"/>
        <end position="209"/>
    </location>
</feature>
<dbReference type="GO" id="GO:0016747">
    <property type="term" value="F:acyltransferase activity, transferring groups other than amino-acyl groups"/>
    <property type="evidence" value="ECO:0007669"/>
    <property type="project" value="InterPro"/>
</dbReference>
<keyword evidence="1" id="KW-0472">Membrane</keyword>
<dbReference type="Proteomes" id="UP000553706">
    <property type="component" value="Unassembled WGS sequence"/>
</dbReference>
<keyword evidence="4" id="KW-1185">Reference proteome</keyword>
<feature type="transmembrane region" description="Helical" evidence="1">
    <location>
        <begin position="78"/>
        <end position="97"/>
    </location>
</feature>
<evidence type="ECO:0000313" key="4">
    <source>
        <dbReference type="Proteomes" id="UP000553706"/>
    </source>
</evidence>
<keyword evidence="1" id="KW-0812">Transmembrane</keyword>
<protein>
    <submittedName>
        <fullName evidence="3">Peptidoglycan/LPS O-acetylase OafA/YrhL</fullName>
    </submittedName>
</protein>
<dbReference type="PANTHER" id="PTHR23028">
    <property type="entry name" value="ACETYLTRANSFERASE"/>
    <property type="match status" value="1"/>
</dbReference>
<feature type="transmembrane region" description="Helical" evidence="1">
    <location>
        <begin position="38"/>
        <end position="57"/>
    </location>
</feature>
<reference evidence="3 4" key="1">
    <citation type="submission" date="2020-08" db="EMBL/GenBank/DDBJ databases">
        <title>Genomic Encyclopedia of Type Strains, Phase IV (KMG-IV): sequencing the most valuable type-strain genomes for metagenomic binning, comparative biology and taxonomic classification.</title>
        <authorList>
            <person name="Goeker M."/>
        </authorList>
    </citation>
    <scope>NUCLEOTIDE SEQUENCE [LARGE SCALE GENOMIC DNA]</scope>
    <source>
        <strain evidence="3 4">DSM 27026</strain>
    </source>
</reference>
<evidence type="ECO:0000313" key="3">
    <source>
        <dbReference type="EMBL" id="MBB5373512.1"/>
    </source>
</evidence>
<dbReference type="EMBL" id="JACHFJ010000007">
    <property type="protein sequence ID" value="MBB5373512.1"/>
    <property type="molecule type" value="Genomic_DNA"/>
</dbReference>
<keyword evidence="1" id="KW-1133">Transmembrane helix</keyword>
<dbReference type="RefSeq" id="WP_183266517.1">
    <property type="nucleotide sequence ID" value="NZ_JACHFJ010000007.1"/>
</dbReference>
<accession>A0A840VTG8</accession>
<feature type="transmembrane region" description="Helical" evidence="1">
    <location>
        <begin position="301"/>
        <end position="318"/>
    </location>
</feature>
<sequence>MSVHRFRVLDGMRGIAAFTVMDRHAGVGFGIPVCAEHGYLAVDFFFMLSGFVLAYAYERQIAGGMSFGTFARLRFVRLYPMIFAAGVLGAVCFSPGWPGKTAELAVLNTADFVLLPLGLLFHLATFPVNIPLWSLFFECCANGVYFSAARLPEREVTKAVVYLAATGLILAVIAHWATQLGAVGVNSGVAFLAGFPRVAFSFGAGVLMFRFSVHRRFPAVPDYVPAGVLTLLLVMPACGWWYDVLCVLLVFPVLLGLGSQAVESHGLSRFWLLCGALSYPVYVVHEPVLRGVFRLAGAGSAQGYWAMTLAVALAYALLRWYDEPVRAALAARLQLAKA</sequence>
<organism evidence="3 4">
    <name type="scientific">Acidocella aromatica</name>
    <dbReference type="NCBI Taxonomy" id="1303579"/>
    <lineage>
        <taxon>Bacteria</taxon>
        <taxon>Pseudomonadati</taxon>
        <taxon>Pseudomonadota</taxon>
        <taxon>Alphaproteobacteria</taxon>
        <taxon>Acetobacterales</taxon>
        <taxon>Acidocellaceae</taxon>
        <taxon>Acidocella</taxon>
    </lineage>
</organism>
<comment type="caution">
    <text evidence="3">The sequence shown here is derived from an EMBL/GenBank/DDBJ whole genome shotgun (WGS) entry which is preliminary data.</text>
</comment>